<dbReference type="GO" id="GO:0008278">
    <property type="term" value="C:cohesin complex"/>
    <property type="evidence" value="ECO:0007669"/>
    <property type="project" value="InterPro"/>
</dbReference>
<dbReference type="KEGG" id="kaf:KAFR_0B01940"/>
<dbReference type="GO" id="GO:0006302">
    <property type="term" value="P:double-strand break repair"/>
    <property type="evidence" value="ECO:0007669"/>
    <property type="project" value="TreeGrafter"/>
</dbReference>
<name>H2AQ42_KAZAF</name>
<dbReference type="GO" id="GO:0007131">
    <property type="term" value="P:reciprocal meiotic recombination"/>
    <property type="evidence" value="ECO:0007669"/>
    <property type="project" value="EnsemblFungi"/>
</dbReference>
<dbReference type="CDD" id="cd21790">
    <property type="entry name" value="Rad21_Rec8_M_ScRec8p-like"/>
    <property type="match status" value="1"/>
</dbReference>
<dbReference type="InterPro" id="IPR039781">
    <property type="entry name" value="Rad21/Rec8-like"/>
</dbReference>
<keyword evidence="2" id="KW-0539">Nucleus</keyword>
<sequence length="673" mass="76436">MVSLPQASLLNNHDSLSSNVTIVWLLASLGSGTSRRGTSSVAIETKNVKKKDILDICIPETCQLIESNESNLPLRHVSNLLYGVAVCYNRKAEYVLSDLTNLLSLVQRNIHYTIIGNGKSTTTQSAKQKSQGPQVVTKNIFLNDDPNFDISYIGNFEEYLDENLQALHVEPESEAIKRQDYINEVSNSNKYEYATNTTSFETHFNRPSTLDELPIDMDFNLELEDIISHQGTIMRTHTSSHTGSNDLDFDYQEKDISLNMSEDVINRSESVNFALGLPGSNDARKQDAHISFKKRAGSPLDKEYNKKAKRNGHLLHIPPKLIKFDGKISLSTDVLKRNHEHYLDFMSVLNQKVRAEKNGTSARYNTNAFDYQPELLFETWRSLLHDVPHEILSLPFGVSEEFVQTKTQLPDTFTMSRMNSTRSEEQGRKQSKIGYNSGSFLDSESNRSLYEIDVRESNDMILNLGQINEDLEEQTYLHEAGRHEVFSEHSNKEQLEESSQDFLNLNFNLPPSSLGRSTSRSSTWRKRKEEDTIDILEASTKRRTALENKEKSDSGSLIQTISVHEKNNNSLQPILDNPTRKFYDYLKEKSYFIGKATYSSPPFKKKLLFEDVVPSTITDAEATVSKSIAASAFFTLLDLASKDLISVRFFQDNIGDETESFLIRNSDDIIIYV</sequence>
<dbReference type="PANTHER" id="PTHR12585:SF51">
    <property type="entry name" value="MEIOTIC RECOMBINATION PROTEIN REC8"/>
    <property type="match status" value="1"/>
</dbReference>
<feature type="region of interest" description="Disordered" evidence="3">
    <location>
        <begin position="418"/>
        <end position="437"/>
    </location>
</feature>
<dbReference type="Proteomes" id="UP000005220">
    <property type="component" value="Chromosome 2"/>
</dbReference>
<dbReference type="Pfam" id="PF04825">
    <property type="entry name" value="Rad21_Rec8_N"/>
    <property type="match status" value="1"/>
</dbReference>
<dbReference type="InParanoid" id="H2AQ42"/>
<protein>
    <recommendedName>
        <fullName evidence="4">Rad21/Rec8-like protein N-terminal domain-containing protein</fullName>
    </recommendedName>
</protein>
<dbReference type="GO" id="GO:0000779">
    <property type="term" value="C:condensed chromosome, centromeric region"/>
    <property type="evidence" value="ECO:0007669"/>
    <property type="project" value="EnsemblFungi"/>
</dbReference>
<evidence type="ECO:0000313" key="5">
    <source>
        <dbReference type="EMBL" id="CCF56492.1"/>
    </source>
</evidence>
<feature type="domain" description="Rad21/Rec8-like protein N-terminal" evidence="4">
    <location>
        <begin position="18"/>
        <end position="114"/>
    </location>
</feature>
<evidence type="ECO:0000256" key="1">
    <source>
        <dbReference type="ARBA" id="ARBA00004123"/>
    </source>
</evidence>
<dbReference type="OrthoDB" id="5427633at2759"/>
<gene>
    <name evidence="5" type="primary">KAFR0B01940</name>
    <name evidence="5" type="ORF">KAFR_0B01940</name>
</gene>
<accession>H2AQ42</accession>
<dbReference type="GO" id="GO:0051177">
    <property type="term" value="P:meiotic sister chromatid cohesion"/>
    <property type="evidence" value="ECO:0007669"/>
    <property type="project" value="EnsemblFungi"/>
</dbReference>
<dbReference type="InterPro" id="IPR006910">
    <property type="entry name" value="Rad21_Rec8_N"/>
</dbReference>
<dbReference type="GO" id="GO:0071459">
    <property type="term" value="P:protein localization to chromosome, centromeric region"/>
    <property type="evidence" value="ECO:0007669"/>
    <property type="project" value="EnsemblFungi"/>
</dbReference>
<dbReference type="PANTHER" id="PTHR12585">
    <property type="entry name" value="SCC1 / RAD21 FAMILY MEMBER"/>
    <property type="match status" value="1"/>
</dbReference>
<dbReference type="AlphaFoldDB" id="H2AQ42"/>
<evidence type="ECO:0000313" key="6">
    <source>
        <dbReference type="Proteomes" id="UP000005220"/>
    </source>
</evidence>
<organism evidence="5 6">
    <name type="scientific">Kazachstania africana (strain ATCC 22294 / BCRC 22015 / CBS 2517 / CECT 1963 / NBRC 1671 / NRRL Y-8276)</name>
    <name type="common">Yeast</name>
    <name type="synonym">Kluyveromyces africanus</name>
    <dbReference type="NCBI Taxonomy" id="1071382"/>
    <lineage>
        <taxon>Eukaryota</taxon>
        <taxon>Fungi</taxon>
        <taxon>Dikarya</taxon>
        <taxon>Ascomycota</taxon>
        <taxon>Saccharomycotina</taxon>
        <taxon>Saccharomycetes</taxon>
        <taxon>Saccharomycetales</taxon>
        <taxon>Saccharomycetaceae</taxon>
        <taxon>Kazachstania</taxon>
    </lineage>
</organism>
<dbReference type="GO" id="GO:0000794">
    <property type="term" value="C:condensed nuclear chromosome"/>
    <property type="evidence" value="ECO:0007669"/>
    <property type="project" value="EnsemblFungi"/>
</dbReference>
<dbReference type="HOGENOM" id="CLU_399675_0_0_1"/>
<keyword evidence="6" id="KW-1185">Reference proteome</keyword>
<comment type="subcellular location">
    <subcellularLocation>
        <location evidence="1">Nucleus</location>
    </subcellularLocation>
</comment>
<dbReference type="GeneID" id="13882794"/>
<dbReference type="GO" id="GO:0003682">
    <property type="term" value="F:chromatin binding"/>
    <property type="evidence" value="ECO:0007669"/>
    <property type="project" value="EnsemblFungi"/>
</dbReference>
<proteinExistence type="predicted"/>
<dbReference type="STRING" id="1071382.H2AQ42"/>
<reference evidence="5 6" key="1">
    <citation type="journal article" date="2011" name="Proc. Natl. Acad. Sci. U.S.A.">
        <title>Evolutionary erosion of yeast sex chromosomes by mating-type switching accidents.</title>
        <authorList>
            <person name="Gordon J.L."/>
            <person name="Armisen D."/>
            <person name="Proux-Wera E."/>
            <person name="Oheigeartaigh S.S."/>
            <person name="Byrne K.P."/>
            <person name="Wolfe K.H."/>
        </authorList>
    </citation>
    <scope>NUCLEOTIDE SEQUENCE [LARGE SCALE GENOMIC DNA]</scope>
    <source>
        <strain evidence="6">ATCC 22294 / BCRC 22015 / CBS 2517 / CECT 1963 / NBRC 1671 / NRRL Y-8276</strain>
    </source>
</reference>
<dbReference type="EMBL" id="HE650822">
    <property type="protein sequence ID" value="CCF56492.1"/>
    <property type="molecule type" value="Genomic_DNA"/>
</dbReference>
<dbReference type="FunCoup" id="H2AQ42">
    <property type="interactions" value="162"/>
</dbReference>
<dbReference type="GO" id="GO:0007130">
    <property type="term" value="P:synaptonemal complex assembly"/>
    <property type="evidence" value="ECO:0007669"/>
    <property type="project" value="EnsemblFungi"/>
</dbReference>
<evidence type="ECO:0000256" key="3">
    <source>
        <dbReference type="SAM" id="MobiDB-lite"/>
    </source>
</evidence>
<dbReference type="RefSeq" id="XP_003955627.1">
    <property type="nucleotide sequence ID" value="XM_003955578.1"/>
</dbReference>
<evidence type="ECO:0000259" key="4">
    <source>
        <dbReference type="Pfam" id="PF04825"/>
    </source>
</evidence>
<evidence type="ECO:0000256" key="2">
    <source>
        <dbReference type="ARBA" id="ARBA00023242"/>
    </source>
</evidence>
<dbReference type="eggNOG" id="ENOG502QWJ1">
    <property type="taxonomic scope" value="Eukaryota"/>
</dbReference>
<dbReference type="GO" id="GO:0042138">
    <property type="term" value="P:meiotic DNA double-strand break formation"/>
    <property type="evidence" value="ECO:0007669"/>
    <property type="project" value="EnsemblFungi"/>
</dbReference>